<dbReference type="STRING" id="471514.AN477_19875"/>
<keyword evidence="1" id="KW-0812">Transmembrane</keyword>
<gene>
    <name evidence="2" type="ORF">AN477_19875</name>
</gene>
<reference evidence="2 3" key="1">
    <citation type="submission" date="2015-09" db="EMBL/GenBank/DDBJ databases">
        <title>Draft genome sequence of Alicyclobacillus ferrooxydans DSM 22381.</title>
        <authorList>
            <person name="Hemp J."/>
        </authorList>
    </citation>
    <scope>NUCLEOTIDE SEQUENCE [LARGE SCALE GENOMIC DNA]</scope>
    <source>
        <strain evidence="2 3">TC-34</strain>
    </source>
</reference>
<dbReference type="RefSeq" id="WP_054970937.1">
    <property type="nucleotide sequence ID" value="NZ_LJCO01000085.1"/>
</dbReference>
<organism evidence="2 3">
    <name type="scientific">Alicyclobacillus ferrooxydans</name>
    <dbReference type="NCBI Taxonomy" id="471514"/>
    <lineage>
        <taxon>Bacteria</taxon>
        <taxon>Bacillati</taxon>
        <taxon>Bacillota</taxon>
        <taxon>Bacilli</taxon>
        <taxon>Bacillales</taxon>
        <taxon>Alicyclobacillaceae</taxon>
        <taxon>Alicyclobacillus</taxon>
    </lineage>
</organism>
<keyword evidence="1" id="KW-0472">Membrane</keyword>
<proteinExistence type="predicted"/>
<keyword evidence="1" id="KW-1133">Transmembrane helix</keyword>
<sequence length="98" mass="11243">MGQENQEARLAVAVNDIEWIKDSQRSTNRGIEQLQTTLTQYMKEQDDRSEKFATKEELSIVRRDVTKLKEWRWKVGGGLAALSFLMGLAAEALRSWKG</sequence>
<accession>A0A0P9CG76</accession>
<evidence type="ECO:0000256" key="1">
    <source>
        <dbReference type="SAM" id="Phobius"/>
    </source>
</evidence>
<evidence type="ECO:0000313" key="3">
    <source>
        <dbReference type="Proteomes" id="UP000050482"/>
    </source>
</evidence>
<keyword evidence="3" id="KW-1185">Reference proteome</keyword>
<name>A0A0P9CG76_9BACL</name>
<feature type="transmembrane region" description="Helical" evidence="1">
    <location>
        <begin position="71"/>
        <end position="90"/>
    </location>
</feature>
<dbReference type="PATRIC" id="fig|471514.4.peg.1079"/>
<protein>
    <submittedName>
        <fullName evidence="2">Uncharacterized protein</fullName>
    </submittedName>
</protein>
<comment type="caution">
    <text evidence="2">The sequence shown here is derived from an EMBL/GenBank/DDBJ whole genome shotgun (WGS) entry which is preliminary data.</text>
</comment>
<evidence type="ECO:0000313" key="2">
    <source>
        <dbReference type="EMBL" id="KPV42030.1"/>
    </source>
</evidence>
<dbReference type="Proteomes" id="UP000050482">
    <property type="component" value="Unassembled WGS sequence"/>
</dbReference>
<dbReference type="AlphaFoldDB" id="A0A0P9CG76"/>
<dbReference type="EMBL" id="LJCO01000085">
    <property type="protein sequence ID" value="KPV42030.1"/>
    <property type="molecule type" value="Genomic_DNA"/>
</dbReference>